<evidence type="ECO:0000313" key="2">
    <source>
        <dbReference type="Proteomes" id="UP000325081"/>
    </source>
</evidence>
<organism evidence="1 2">
    <name type="scientific">Striga asiatica</name>
    <name type="common">Asiatic witchweed</name>
    <name type="synonym">Buchnera asiatica</name>
    <dbReference type="NCBI Taxonomy" id="4170"/>
    <lineage>
        <taxon>Eukaryota</taxon>
        <taxon>Viridiplantae</taxon>
        <taxon>Streptophyta</taxon>
        <taxon>Embryophyta</taxon>
        <taxon>Tracheophyta</taxon>
        <taxon>Spermatophyta</taxon>
        <taxon>Magnoliopsida</taxon>
        <taxon>eudicotyledons</taxon>
        <taxon>Gunneridae</taxon>
        <taxon>Pentapetalae</taxon>
        <taxon>asterids</taxon>
        <taxon>lamiids</taxon>
        <taxon>Lamiales</taxon>
        <taxon>Orobanchaceae</taxon>
        <taxon>Buchnereae</taxon>
        <taxon>Striga</taxon>
    </lineage>
</organism>
<sequence length="331" mass="36048">MSFNIEPPPVTCFLYGSSAVSGIRPDLETVFRSGGVWVSTVLVLCDHKMNKYLALAIAASFCLAMVGLKHVSDAHVDRTRVKEKGEAQKWAKNERAALAAQRAVGLVNLAAEKAQRALVEAAGKEGIETLVEMVKAVAEAIESAATEVKETKDLVGKGKDRTMCWWPTGRHDKLVSIDEQNLFLWSLDTSKKKKNCSGRLIQLSVPMPVSTMTQKKDSENPAKCHLVMQAEWMRNCPHKLAAVVSLLEDCRHPEGLPFPSSTKSSVLAEISQIAGTDSAVNLWLASLPSNELSDLLHLLTLCSSVAELSCFAFVQVLLGVLVNHGYLLIVL</sequence>
<gene>
    <name evidence="1" type="ORF">STAS_16648</name>
</gene>
<name>A0A5A7Q4A7_STRAF</name>
<proteinExistence type="predicted"/>
<evidence type="ECO:0000313" key="1">
    <source>
        <dbReference type="EMBL" id="GER40000.1"/>
    </source>
</evidence>
<dbReference type="GO" id="GO:0004601">
    <property type="term" value="F:peroxidase activity"/>
    <property type="evidence" value="ECO:0007669"/>
    <property type="project" value="UniProtKB-KW"/>
</dbReference>
<keyword evidence="1" id="KW-0560">Oxidoreductase</keyword>
<accession>A0A5A7Q4A7</accession>
<dbReference type="OrthoDB" id="196957at2759"/>
<dbReference type="Proteomes" id="UP000325081">
    <property type="component" value="Unassembled WGS sequence"/>
</dbReference>
<dbReference type="AlphaFoldDB" id="A0A5A7Q4A7"/>
<comment type="caution">
    <text evidence="1">The sequence shown here is derived from an EMBL/GenBank/DDBJ whole genome shotgun (WGS) entry which is preliminary data.</text>
</comment>
<keyword evidence="1" id="KW-0575">Peroxidase</keyword>
<protein>
    <submittedName>
        <fullName evidence="1">Catalase-peroxidase</fullName>
    </submittedName>
</protein>
<dbReference type="EMBL" id="BKCP01005794">
    <property type="protein sequence ID" value="GER40000.1"/>
    <property type="molecule type" value="Genomic_DNA"/>
</dbReference>
<reference evidence="2" key="1">
    <citation type="journal article" date="2019" name="Curr. Biol.">
        <title>Genome Sequence of Striga asiatica Provides Insight into the Evolution of Plant Parasitism.</title>
        <authorList>
            <person name="Yoshida S."/>
            <person name="Kim S."/>
            <person name="Wafula E.K."/>
            <person name="Tanskanen J."/>
            <person name="Kim Y.M."/>
            <person name="Honaas L."/>
            <person name="Yang Z."/>
            <person name="Spallek T."/>
            <person name="Conn C.E."/>
            <person name="Ichihashi Y."/>
            <person name="Cheong K."/>
            <person name="Cui S."/>
            <person name="Der J.P."/>
            <person name="Gundlach H."/>
            <person name="Jiao Y."/>
            <person name="Hori C."/>
            <person name="Ishida J.K."/>
            <person name="Kasahara H."/>
            <person name="Kiba T."/>
            <person name="Kim M.S."/>
            <person name="Koo N."/>
            <person name="Laohavisit A."/>
            <person name="Lee Y.H."/>
            <person name="Lumba S."/>
            <person name="McCourt P."/>
            <person name="Mortimer J.C."/>
            <person name="Mutuku J.M."/>
            <person name="Nomura T."/>
            <person name="Sasaki-Sekimoto Y."/>
            <person name="Seto Y."/>
            <person name="Wang Y."/>
            <person name="Wakatake T."/>
            <person name="Sakakibara H."/>
            <person name="Demura T."/>
            <person name="Yamaguchi S."/>
            <person name="Yoneyama K."/>
            <person name="Manabe R.I."/>
            <person name="Nelson D.C."/>
            <person name="Schulman A.H."/>
            <person name="Timko M.P."/>
            <person name="dePamphilis C.W."/>
            <person name="Choi D."/>
            <person name="Shirasu K."/>
        </authorList>
    </citation>
    <scope>NUCLEOTIDE SEQUENCE [LARGE SCALE GENOMIC DNA]</scope>
    <source>
        <strain evidence="2">cv. UVA1</strain>
    </source>
</reference>
<keyword evidence="2" id="KW-1185">Reference proteome</keyword>